<feature type="region of interest" description="Disordered" evidence="1">
    <location>
        <begin position="1"/>
        <end position="79"/>
    </location>
</feature>
<dbReference type="EMBL" id="JAOTOJ010000012">
    <property type="protein sequence ID" value="KAK9394008.1"/>
    <property type="molecule type" value="Genomic_DNA"/>
</dbReference>
<accession>A0AAW1AWR0</accession>
<dbReference type="Pfam" id="PF08629">
    <property type="entry name" value="PDE8"/>
    <property type="match status" value="1"/>
</dbReference>
<reference evidence="2 3" key="1">
    <citation type="journal article" date="2024" name="Proc. Natl. Acad. Sci. U.S.A.">
        <title>The genetic regulatory architecture and epigenomic basis for age-related changes in rattlesnake venom.</title>
        <authorList>
            <person name="Hogan M.P."/>
            <person name="Holding M.L."/>
            <person name="Nystrom G.S."/>
            <person name="Colston T.J."/>
            <person name="Bartlett D.A."/>
            <person name="Mason A.J."/>
            <person name="Ellsworth S.A."/>
            <person name="Rautsaw R.M."/>
            <person name="Lawrence K.C."/>
            <person name="Strickland J.L."/>
            <person name="He B."/>
            <person name="Fraser P."/>
            <person name="Margres M.J."/>
            <person name="Gilbert D.M."/>
            <person name="Gibbs H.L."/>
            <person name="Parkinson C.L."/>
            <person name="Rokyta D.R."/>
        </authorList>
    </citation>
    <scope>NUCLEOTIDE SEQUENCE [LARGE SCALE GENOMIC DNA]</scope>
    <source>
        <strain evidence="2">DRR0105</strain>
    </source>
</reference>
<dbReference type="AlphaFoldDB" id="A0AAW1AWR0"/>
<organism evidence="2 3">
    <name type="scientific">Crotalus adamanteus</name>
    <name type="common">Eastern diamondback rattlesnake</name>
    <dbReference type="NCBI Taxonomy" id="8729"/>
    <lineage>
        <taxon>Eukaryota</taxon>
        <taxon>Metazoa</taxon>
        <taxon>Chordata</taxon>
        <taxon>Craniata</taxon>
        <taxon>Vertebrata</taxon>
        <taxon>Euteleostomi</taxon>
        <taxon>Lepidosauria</taxon>
        <taxon>Squamata</taxon>
        <taxon>Bifurcata</taxon>
        <taxon>Unidentata</taxon>
        <taxon>Episquamata</taxon>
        <taxon>Toxicofera</taxon>
        <taxon>Serpentes</taxon>
        <taxon>Colubroidea</taxon>
        <taxon>Viperidae</taxon>
        <taxon>Crotalinae</taxon>
        <taxon>Crotalus</taxon>
    </lineage>
</organism>
<proteinExistence type="predicted"/>
<evidence type="ECO:0000313" key="3">
    <source>
        <dbReference type="Proteomes" id="UP001474421"/>
    </source>
</evidence>
<dbReference type="Proteomes" id="UP001474421">
    <property type="component" value="Unassembled WGS sequence"/>
</dbReference>
<keyword evidence="3" id="KW-1185">Reference proteome</keyword>
<gene>
    <name evidence="2" type="ORF">NXF25_015671</name>
</gene>
<evidence type="ECO:0000256" key="1">
    <source>
        <dbReference type="SAM" id="MobiDB-lite"/>
    </source>
</evidence>
<comment type="caution">
    <text evidence="2">The sequence shown here is derived from an EMBL/GenBank/DDBJ whole genome shotgun (WGS) entry which is preliminary data.</text>
</comment>
<name>A0AAW1AWR0_CROAD</name>
<feature type="compositionally biased region" description="Basic and acidic residues" evidence="1">
    <location>
        <begin position="54"/>
        <end position="68"/>
    </location>
</feature>
<evidence type="ECO:0000313" key="2">
    <source>
        <dbReference type="EMBL" id="KAK9394008.1"/>
    </source>
</evidence>
<protein>
    <submittedName>
        <fullName evidence="2">High affinity cAMP-specific and IBMX-insensitive 3-cyclic phosphodiesterase 8A</fullName>
    </submittedName>
</protein>
<sequence length="103" mass="11463">MGCAPSIHISDSRVVYHSNKDPEDSNSSQQGNPVPGLFIKSSNTTSYKLRTNLTKKDSRDNMEAESRTKRSSVKNGGNWPLDYGVLIKEAGRYAYGVCKMFQD</sequence>
<feature type="compositionally biased region" description="Polar residues" evidence="1">
    <location>
        <begin position="40"/>
        <end position="52"/>
    </location>
</feature>